<proteinExistence type="predicted"/>
<accession>A0ACC0WUK0</accession>
<organism evidence="1 2">
    <name type="scientific">Peronosclerospora sorghi</name>
    <dbReference type="NCBI Taxonomy" id="230839"/>
    <lineage>
        <taxon>Eukaryota</taxon>
        <taxon>Sar</taxon>
        <taxon>Stramenopiles</taxon>
        <taxon>Oomycota</taxon>
        <taxon>Peronosporomycetes</taxon>
        <taxon>Peronosporales</taxon>
        <taxon>Peronosporaceae</taxon>
        <taxon>Peronosclerospora</taxon>
    </lineage>
</organism>
<keyword evidence="2" id="KW-1185">Reference proteome</keyword>
<dbReference type="Proteomes" id="UP001163321">
    <property type="component" value="Chromosome 1"/>
</dbReference>
<evidence type="ECO:0000313" key="1">
    <source>
        <dbReference type="EMBL" id="KAI9922439.1"/>
    </source>
</evidence>
<comment type="caution">
    <text evidence="1">The sequence shown here is derived from an EMBL/GenBank/DDBJ whole genome shotgun (WGS) entry which is preliminary data.</text>
</comment>
<name>A0ACC0WUK0_9STRA</name>
<protein>
    <submittedName>
        <fullName evidence="1">Uncharacterized protein</fullName>
    </submittedName>
</protein>
<sequence length="109" mass="12324">MPESQALVDSNRLGEHHLGDGVEGTRGACRRDANKSTRRRACEHIFLDRPCRHVSECDARFVARKKCSTRRWAGVLVWTSSALRNGPLSLEVVDNCTEHLILQRRVATE</sequence>
<dbReference type="EMBL" id="CM047580">
    <property type="protein sequence ID" value="KAI9922439.1"/>
    <property type="molecule type" value="Genomic_DNA"/>
</dbReference>
<gene>
    <name evidence="1" type="ORF">PsorP6_000621</name>
</gene>
<reference evidence="1 2" key="1">
    <citation type="journal article" date="2022" name="bioRxiv">
        <title>The genome of the oomycete Peronosclerospora sorghi, a cosmopolitan pathogen of maize and sorghum, is inflated with dispersed pseudogenes.</title>
        <authorList>
            <person name="Fletcher K."/>
            <person name="Martin F."/>
            <person name="Isakeit T."/>
            <person name="Cavanaugh K."/>
            <person name="Magill C."/>
            <person name="Michelmore R."/>
        </authorList>
    </citation>
    <scope>NUCLEOTIDE SEQUENCE [LARGE SCALE GENOMIC DNA]</scope>
    <source>
        <strain evidence="1">P6</strain>
    </source>
</reference>
<evidence type="ECO:0000313" key="2">
    <source>
        <dbReference type="Proteomes" id="UP001163321"/>
    </source>
</evidence>